<evidence type="ECO:0000259" key="4">
    <source>
        <dbReference type="Pfam" id="PF00266"/>
    </source>
</evidence>
<evidence type="ECO:0000256" key="2">
    <source>
        <dbReference type="ARBA" id="ARBA00022898"/>
    </source>
</evidence>
<feature type="compositionally biased region" description="Low complexity" evidence="3">
    <location>
        <begin position="41"/>
        <end position="59"/>
    </location>
</feature>
<dbReference type="Pfam" id="PF00266">
    <property type="entry name" value="Aminotran_5"/>
    <property type="match status" value="1"/>
</dbReference>
<dbReference type="PANTHER" id="PTHR43586:SF8">
    <property type="entry name" value="CYSTEINE DESULFURASE 1, CHLOROPLASTIC"/>
    <property type="match status" value="1"/>
</dbReference>
<organism evidence="5 6">
    <name type="scientific">Nocardia nova</name>
    <dbReference type="NCBI Taxonomy" id="37330"/>
    <lineage>
        <taxon>Bacteria</taxon>
        <taxon>Bacillati</taxon>
        <taxon>Actinomycetota</taxon>
        <taxon>Actinomycetes</taxon>
        <taxon>Mycobacteriales</taxon>
        <taxon>Nocardiaceae</taxon>
        <taxon>Nocardia</taxon>
    </lineage>
</organism>
<keyword evidence="5" id="KW-0032">Aminotransferase</keyword>
<dbReference type="SUPFAM" id="SSF53383">
    <property type="entry name" value="PLP-dependent transferases"/>
    <property type="match status" value="1"/>
</dbReference>
<dbReference type="InterPro" id="IPR015424">
    <property type="entry name" value="PyrdxlP-dep_Trfase"/>
</dbReference>
<dbReference type="AlphaFoldDB" id="A0A2S6AU37"/>
<accession>A0A2S6AU37</accession>
<sequence>MRCPRSASKTTATIGIVDVVASVRAEGSVTLRSPTPRPARAHPASAPAAAHTPARTTARIPSPPACEPSRAAGAATGPHAVRDLFPALADDGPVYLDSAATTQKPLPVIEAIEGYHRHHTANSGRGTYPWATTLTRAIEGVRADTARFLHADPDEVVFTAGATAGLNAIALAWGLTTLADGDEILYSPRDHASNVYPWLQLRATLAHFGRRLRLVPYRTTALGEADIDDIAAKLGPRTRLLTLSHLHHVYGARNTLEELRDRIDAQVAVCFDCSQSAGHIPIDVRELGADFAVLSAHKMFAAPGTGVLFCHRRVHDQLSPFLPGGNSGVSVRDSALLPARMPHRLEGGTHNIPGILALGAALRVLDSIGIDTIERHNRMLTRRLVDGMRALPGLRLLPGPGHAPCDTGYGIVSFTLDGITATDLGFVLAELGFLVRTGAHCVPADTAGENTEVVAAEADSVRVSTHVYTTAEEIDRFLGCLTTIATEVR</sequence>
<keyword evidence="2" id="KW-0663">Pyridoxal phosphate</keyword>
<dbReference type="Gene3D" id="3.40.640.10">
    <property type="entry name" value="Type I PLP-dependent aspartate aminotransferase-like (Major domain)"/>
    <property type="match status" value="1"/>
</dbReference>
<feature type="domain" description="Aminotransferase class V" evidence="4">
    <location>
        <begin position="94"/>
        <end position="477"/>
    </location>
</feature>
<dbReference type="InterPro" id="IPR015422">
    <property type="entry name" value="PyrdxlP-dep_Trfase_small"/>
</dbReference>
<dbReference type="InterPro" id="IPR000192">
    <property type="entry name" value="Aminotrans_V_dom"/>
</dbReference>
<evidence type="ECO:0000256" key="3">
    <source>
        <dbReference type="SAM" id="MobiDB-lite"/>
    </source>
</evidence>
<evidence type="ECO:0000313" key="6">
    <source>
        <dbReference type="Proteomes" id="UP000239874"/>
    </source>
</evidence>
<dbReference type="PANTHER" id="PTHR43586">
    <property type="entry name" value="CYSTEINE DESULFURASE"/>
    <property type="match status" value="1"/>
</dbReference>
<dbReference type="Gene3D" id="3.90.1150.10">
    <property type="entry name" value="Aspartate Aminotransferase, domain 1"/>
    <property type="match status" value="1"/>
</dbReference>
<comment type="caution">
    <text evidence="5">The sequence shown here is derived from an EMBL/GenBank/DDBJ whole genome shotgun (WGS) entry which is preliminary data.</text>
</comment>
<protein>
    <submittedName>
        <fullName evidence="5">Aminotransferase</fullName>
    </submittedName>
</protein>
<feature type="region of interest" description="Disordered" evidence="3">
    <location>
        <begin position="28"/>
        <end position="75"/>
    </location>
</feature>
<reference evidence="5 6" key="1">
    <citation type="submission" date="2018-02" db="EMBL/GenBank/DDBJ databases">
        <title>8 Nocardia nova and 1 Nocardia cyriacigeorgica strain used for evolution to TMP-SMX.</title>
        <authorList>
            <person name="Mehta H."/>
            <person name="Weng J."/>
            <person name="Shamoo Y."/>
        </authorList>
    </citation>
    <scope>NUCLEOTIDE SEQUENCE [LARGE SCALE GENOMIC DNA]</scope>
    <source>
        <strain evidence="5 6">MDA3139</strain>
    </source>
</reference>
<dbReference type="EMBL" id="PSZC01000004">
    <property type="protein sequence ID" value="PPJ38797.1"/>
    <property type="molecule type" value="Genomic_DNA"/>
</dbReference>
<dbReference type="GO" id="GO:0008483">
    <property type="term" value="F:transaminase activity"/>
    <property type="evidence" value="ECO:0007669"/>
    <property type="project" value="UniProtKB-KW"/>
</dbReference>
<comment type="cofactor">
    <cofactor evidence="1">
        <name>pyridoxal 5'-phosphate</name>
        <dbReference type="ChEBI" id="CHEBI:597326"/>
    </cofactor>
</comment>
<keyword evidence="5" id="KW-0808">Transferase</keyword>
<evidence type="ECO:0000313" key="5">
    <source>
        <dbReference type="EMBL" id="PPJ38797.1"/>
    </source>
</evidence>
<proteinExistence type="predicted"/>
<name>A0A2S6AU37_9NOCA</name>
<gene>
    <name evidence="5" type="ORF">C5E45_07960</name>
</gene>
<evidence type="ECO:0000256" key="1">
    <source>
        <dbReference type="ARBA" id="ARBA00001933"/>
    </source>
</evidence>
<dbReference type="InterPro" id="IPR015421">
    <property type="entry name" value="PyrdxlP-dep_Trfase_major"/>
</dbReference>
<dbReference type="Proteomes" id="UP000239874">
    <property type="component" value="Unassembled WGS sequence"/>
</dbReference>